<sequence length="292" mass="32249">MTASLFSDDSQWVTRFAPSPTGSLHLGHVASAFFARQHAGQDGRFLLRIEDIDTTRCREALIGEMLDDLAWVGLRWEGTVLRQSHRMPLYRETLDTLQKRGLIYPCFCTRTDVAREAAASGSAQHHAPDGSLIYPGTCRHLTDAERTQRTDSGAPYALRLDVKTALLHVAAPALTYWEQGRGLVPCRPEAFGDVVLARKDIPASYHLCVTHDDAAQGVTLVTRGEELRAATAIHRLLQTVMGWPEPVYAFHPLLRDATGKKLSKRNGALSLRTMREAGMSPREVRQAAGVAI</sequence>
<dbReference type="PRINTS" id="PR00987">
    <property type="entry name" value="TRNASYNTHGLU"/>
</dbReference>
<dbReference type="PANTHER" id="PTHR43311:SF1">
    <property type="entry name" value="GLUTAMYL-Q TRNA(ASP) SYNTHETASE"/>
    <property type="match status" value="1"/>
</dbReference>
<keyword evidence="10" id="KW-1185">Reference proteome</keyword>
<protein>
    <submittedName>
        <fullName evidence="9">tRNA glutamyl-Q(34) synthetase GluQRS</fullName>
        <ecNumber evidence="9">6.1.1.-</ecNumber>
    </submittedName>
</protein>
<evidence type="ECO:0000256" key="1">
    <source>
        <dbReference type="ARBA" id="ARBA00022598"/>
    </source>
</evidence>
<evidence type="ECO:0000313" key="9">
    <source>
        <dbReference type="EMBL" id="NHN88493.1"/>
    </source>
</evidence>
<accession>A0ABX0JYS3</accession>
<evidence type="ECO:0000256" key="7">
    <source>
        <dbReference type="RuleBase" id="RU363037"/>
    </source>
</evidence>
<dbReference type="InterPro" id="IPR001412">
    <property type="entry name" value="aa-tRNA-synth_I_CS"/>
</dbReference>
<evidence type="ECO:0000256" key="5">
    <source>
        <dbReference type="ARBA" id="ARBA00022840"/>
    </source>
</evidence>
<keyword evidence="3 7" id="KW-0547">Nucleotide-binding</keyword>
<comment type="similarity">
    <text evidence="7">Belongs to the class-I aminoacyl-tRNA synthetase family.</text>
</comment>
<evidence type="ECO:0000256" key="2">
    <source>
        <dbReference type="ARBA" id="ARBA00022723"/>
    </source>
</evidence>
<feature type="domain" description="Glutamyl/glutaminyl-tRNA synthetase class Ib catalytic" evidence="8">
    <location>
        <begin position="13"/>
        <end position="281"/>
    </location>
</feature>
<dbReference type="EMBL" id="WOSY01000006">
    <property type="protein sequence ID" value="NHN88493.1"/>
    <property type="molecule type" value="Genomic_DNA"/>
</dbReference>
<dbReference type="SUPFAM" id="SSF52374">
    <property type="entry name" value="Nucleotidylyl transferase"/>
    <property type="match status" value="1"/>
</dbReference>
<comment type="caution">
    <text evidence="9">The sequence shown here is derived from an EMBL/GenBank/DDBJ whole genome shotgun (WGS) entry which is preliminary data.</text>
</comment>
<dbReference type="GO" id="GO:0016874">
    <property type="term" value="F:ligase activity"/>
    <property type="evidence" value="ECO:0007669"/>
    <property type="project" value="UniProtKB-KW"/>
</dbReference>
<evidence type="ECO:0000259" key="8">
    <source>
        <dbReference type="Pfam" id="PF00749"/>
    </source>
</evidence>
<keyword evidence="6 7" id="KW-0030">Aminoacyl-tRNA synthetase</keyword>
<dbReference type="PANTHER" id="PTHR43311">
    <property type="entry name" value="GLUTAMATE--TRNA LIGASE"/>
    <property type="match status" value="1"/>
</dbReference>
<dbReference type="InterPro" id="IPR049940">
    <property type="entry name" value="GluQ/Sye"/>
</dbReference>
<keyword evidence="1 7" id="KW-0436">Ligase</keyword>
<dbReference type="InterPro" id="IPR000924">
    <property type="entry name" value="Glu/Gln-tRNA-synth"/>
</dbReference>
<keyword evidence="2" id="KW-0479">Metal-binding</keyword>
<proteinExistence type="inferred from homology"/>
<dbReference type="Gene3D" id="3.40.50.620">
    <property type="entry name" value="HUPs"/>
    <property type="match status" value="1"/>
</dbReference>
<evidence type="ECO:0000256" key="4">
    <source>
        <dbReference type="ARBA" id="ARBA00022833"/>
    </source>
</evidence>
<gene>
    <name evidence="9" type="ORF">GOB81_07605</name>
</gene>
<evidence type="ECO:0000256" key="6">
    <source>
        <dbReference type="ARBA" id="ARBA00023146"/>
    </source>
</evidence>
<dbReference type="InterPro" id="IPR020058">
    <property type="entry name" value="Glu/Gln-tRNA-synth_Ib_cat-dom"/>
</dbReference>
<keyword evidence="7" id="KW-0648">Protein biosynthesis</keyword>
<evidence type="ECO:0000313" key="10">
    <source>
        <dbReference type="Proteomes" id="UP000631653"/>
    </source>
</evidence>
<keyword evidence="5 7" id="KW-0067">ATP-binding</keyword>
<dbReference type="NCBIfam" id="NF004315">
    <property type="entry name" value="PRK05710.1-4"/>
    <property type="match status" value="1"/>
</dbReference>
<name>A0ABX0JYS3_9PROT</name>
<dbReference type="EC" id="6.1.1.-" evidence="9"/>
<dbReference type="PROSITE" id="PS00178">
    <property type="entry name" value="AA_TRNA_LIGASE_I"/>
    <property type="match status" value="1"/>
</dbReference>
<keyword evidence="4" id="KW-0862">Zinc</keyword>
<dbReference type="RefSeq" id="WP_173569804.1">
    <property type="nucleotide sequence ID" value="NZ_WOSY01000006.1"/>
</dbReference>
<reference evidence="9 10" key="1">
    <citation type="journal article" date="2020" name="Int. J. Syst. Evol. Microbiol.">
        <title>Novel acetic acid bacteria from cider fermentations: Acetobacter conturbans sp. nov. and Acetobacter fallax sp. nov.</title>
        <authorList>
            <person name="Sombolestani A.S."/>
            <person name="Cleenwerck I."/>
            <person name="Cnockaert M."/>
            <person name="Borremans W."/>
            <person name="Wieme A.D."/>
            <person name="De Vuyst L."/>
            <person name="Vandamme P."/>
        </authorList>
    </citation>
    <scope>NUCLEOTIDE SEQUENCE [LARGE SCALE GENOMIC DNA]</scope>
    <source>
        <strain evidence="9 10">LMG 1627</strain>
    </source>
</reference>
<dbReference type="Proteomes" id="UP000631653">
    <property type="component" value="Unassembled WGS sequence"/>
</dbReference>
<dbReference type="Pfam" id="PF00749">
    <property type="entry name" value="tRNA-synt_1c"/>
    <property type="match status" value="1"/>
</dbReference>
<organism evidence="9 10">
    <name type="scientific">Acetobacter conturbans</name>
    <dbReference type="NCBI Taxonomy" id="1737472"/>
    <lineage>
        <taxon>Bacteria</taxon>
        <taxon>Pseudomonadati</taxon>
        <taxon>Pseudomonadota</taxon>
        <taxon>Alphaproteobacteria</taxon>
        <taxon>Acetobacterales</taxon>
        <taxon>Acetobacteraceae</taxon>
        <taxon>Acetobacter</taxon>
    </lineage>
</organism>
<evidence type="ECO:0000256" key="3">
    <source>
        <dbReference type="ARBA" id="ARBA00022741"/>
    </source>
</evidence>
<dbReference type="InterPro" id="IPR014729">
    <property type="entry name" value="Rossmann-like_a/b/a_fold"/>
</dbReference>